<feature type="domain" description="F-box" evidence="1">
    <location>
        <begin position="10"/>
        <end position="55"/>
    </location>
</feature>
<dbReference type="InterPro" id="IPR001810">
    <property type="entry name" value="F-box_dom"/>
</dbReference>
<comment type="caution">
    <text evidence="2">The sequence shown here is derived from an EMBL/GenBank/DDBJ whole genome shotgun (WGS) entry which is preliminary data.</text>
</comment>
<dbReference type="PROSITE" id="PS50181">
    <property type="entry name" value="FBOX"/>
    <property type="match status" value="1"/>
</dbReference>
<protein>
    <recommendedName>
        <fullName evidence="1">F-box domain-containing protein</fullName>
    </recommendedName>
</protein>
<reference evidence="2" key="1">
    <citation type="submission" date="2023-06" db="EMBL/GenBank/DDBJ databases">
        <authorList>
            <consortium name="Lawrence Berkeley National Laboratory"/>
            <person name="Ahrendt S."/>
            <person name="Sahu N."/>
            <person name="Indic B."/>
            <person name="Wong-Bajracharya J."/>
            <person name="Merenyi Z."/>
            <person name="Ke H.-M."/>
            <person name="Monk M."/>
            <person name="Kocsube S."/>
            <person name="Drula E."/>
            <person name="Lipzen A."/>
            <person name="Balint B."/>
            <person name="Henrissat B."/>
            <person name="Andreopoulos B."/>
            <person name="Martin F.M."/>
            <person name="Harder C.B."/>
            <person name="Rigling D."/>
            <person name="Ford K.L."/>
            <person name="Foster G.D."/>
            <person name="Pangilinan J."/>
            <person name="Papanicolaou A."/>
            <person name="Barry K."/>
            <person name="LaButti K."/>
            <person name="Viragh M."/>
            <person name="Koriabine M."/>
            <person name="Yan M."/>
            <person name="Riley R."/>
            <person name="Champramary S."/>
            <person name="Plett K.L."/>
            <person name="Tsai I.J."/>
            <person name="Slot J."/>
            <person name="Sipos G."/>
            <person name="Plett J."/>
            <person name="Nagy L.G."/>
            <person name="Grigoriev I.V."/>
        </authorList>
    </citation>
    <scope>NUCLEOTIDE SEQUENCE</scope>
    <source>
        <strain evidence="2">CCBAS 213</strain>
    </source>
</reference>
<evidence type="ECO:0000313" key="3">
    <source>
        <dbReference type="Proteomes" id="UP001175211"/>
    </source>
</evidence>
<dbReference type="InterPro" id="IPR036047">
    <property type="entry name" value="F-box-like_dom_sf"/>
</dbReference>
<dbReference type="RefSeq" id="XP_060327477.1">
    <property type="nucleotide sequence ID" value="XM_060469908.1"/>
</dbReference>
<dbReference type="SUPFAM" id="SSF81383">
    <property type="entry name" value="F-box domain"/>
    <property type="match status" value="1"/>
</dbReference>
<proteinExistence type="predicted"/>
<dbReference type="EMBL" id="JAUEPS010000034">
    <property type="protein sequence ID" value="KAK0451140.1"/>
    <property type="molecule type" value="Genomic_DNA"/>
</dbReference>
<keyword evidence="3" id="KW-1185">Reference proteome</keyword>
<dbReference type="AlphaFoldDB" id="A0AA39K0E1"/>
<organism evidence="2 3">
    <name type="scientific">Armillaria tabescens</name>
    <name type="common">Ringless honey mushroom</name>
    <name type="synonym">Agaricus tabescens</name>
    <dbReference type="NCBI Taxonomy" id="1929756"/>
    <lineage>
        <taxon>Eukaryota</taxon>
        <taxon>Fungi</taxon>
        <taxon>Dikarya</taxon>
        <taxon>Basidiomycota</taxon>
        <taxon>Agaricomycotina</taxon>
        <taxon>Agaricomycetes</taxon>
        <taxon>Agaricomycetidae</taxon>
        <taxon>Agaricales</taxon>
        <taxon>Marasmiineae</taxon>
        <taxon>Physalacriaceae</taxon>
        <taxon>Desarmillaria</taxon>
    </lineage>
</organism>
<name>A0AA39K0E1_ARMTA</name>
<dbReference type="Proteomes" id="UP001175211">
    <property type="component" value="Unassembled WGS sequence"/>
</dbReference>
<evidence type="ECO:0000313" key="2">
    <source>
        <dbReference type="EMBL" id="KAK0451140.1"/>
    </source>
</evidence>
<gene>
    <name evidence="2" type="ORF">EV420DRAFT_1482551</name>
</gene>
<dbReference type="GeneID" id="85353456"/>
<evidence type="ECO:0000259" key="1">
    <source>
        <dbReference type="PROSITE" id="PS50181"/>
    </source>
</evidence>
<sequence>MPPSSSPKGGSYLEELPAELILEIVSCLDVPSIKKLSLASSTLHRICFPDLFQYLFFYDFGDRTPRRCLSDMRRRCPVPCVRKLSFNDLRADVKSQALLKWCAAVREFEILSASNPKLYAPLLSGLGDLRAVEIHRVTFQRVADFFELLRSLSGTVKDLTIGNTIEFVSTSDNYPILPQTGRRIKVEKLVVGSCLVLELLLRDDSPVELSHLKIAETRYVTPSIINKLGYLNPRLVKLVIQDPALESNSESLVLPAVKHLTLSFRLSEWRSTPLRKLLNHSEVNLEELTIKFPFEVILEERGEWEGLALMLSRQSKLQGLKVVALLRPSRRQNPQLSLNESRHLLVHQRRRILAILENSRFKILHTIAAKTEAKKTRPMNNDEMQKYHPFNFNAFSEVEVITPQNVQLVYTMKKQ</sequence>
<accession>A0AA39K0E1</accession>